<evidence type="ECO:0000256" key="1">
    <source>
        <dbReference type="ARBA" id="ARBA00009024"/>
    </source>
</evidence>
<comment type="similarity">
    <text evidence="1">Belongs to the cornifelin family.</text>
</comment>
<dbReference type="InterPro" id="IPR006461">
    <property type="entry name" value="PLAC_motif_containing"/>
</dbReference>
<protein>
    <submittedName>
        <fullName evidence="3">Uncharacterized protein</fullName>
    </submittedName>
</protein>
<reference evidence="3 4" key="1">
    <citation type="submission" date="2018-04" db="EMBL/GenBank/DDBJ databases">
        <title>The genome of golden apple snail Pomacea canaliculata provides insight into stress tolerance and invasive adaptation.</title>
        <authorList>
            <person name="Liu C."/>
            <person name="Liu B."/>
            <person name="Ren Y."/>
            <person name="Zhang Y."/>
            <person name="Wang H."/>
            <person name="Li S."/>
            <person name="Jiang F."/>
            <person name="Yin L."/>
            <person name="Zhang G."/>
            <person name="Qian W."/>
            <person name="Fan W."/>
        </authorList>
    </citation>
    <scope>NUCLEOTIDE SEQUENCE [LARGE SCALE GENOMIC DNA]</scope>
    <source>
        <strain evidence="3">SZHN2017</strain>
        <tissue evidence="3">Muscle</tissue>
    </source>
</reference>
<feature type="region of interest" description="Disordered" evidence="2">
    <location>
        <begin position="528"/>
        <end position="550"/>
    </location>
</feature>
<sequence length="581" mass="63667">MKQERNNLARRRETMAVTNQPTTNQQLLVAVEGHRDWSTGLCGCCSDCTSLLCTYFCLPCMMCRLSTRMNECPLMPCCVPFAIVAMRTKVRTMGGIRGSICGDCVATSCCCPLAKLEMNGFFSSGLPLSLRSRRQLLGLSVRTVLHTTRKREDGAVGAARDPADDGGGVRWPQGSGRLDCAPAARTVGPRPFCTARWKEGQAKETWKEKCRHLGKRTREPRRDLNPKIYDPPDIDQSIMGGCCACWCMPCMLCKLATRMNECFLLPCLVPCALVPMRTKLRAVGDIKCVTQRWTVKMAVVRQPKVEMTLLVGLEGHRDWSSGLGSCLEDCSSGDMFHLLVHAVHAVQARQSHEGVLYPSLHAALHLPRHEDKTQDHGGHQGEYLQGLLCCHLLYHVYHVSDGPGDELHGAVVTWSASRATIGQLLAPAVLPTIVFFLSPNQVYHQQQGVFFVAKVAAASHPLKLQLQDSLTPWSLRSVCETTLDNEHRRGAAAEGGDAAGGGVRRMLHLLVHAVHAVPARLSNEGVHPPALHAALHPPRHENQTQDHGGHQGEYLQGLLCSHLLPLVCHVSDGPGIETHGL</sequence>
<evidence type="ECO:0000313" key="4">
    <source>
        <dbReference type="Proteomes" id="UP000245119"/>
    </source>
</evidence>
<dbReference type="Proteomes" id="UP000245119">
    <property type="component" value="Linkage Group LG6"/>
</dbReference>
<dbReference type="OrthoDB" id="1045822at2759"/>
<dbReference type="AlphaFoldDB" id="A0A2T7P469"/>
<organism evidence="3 4">
    <name type="scientific">Pomacea canaliculata</name>
    <name type="common">Golden apple snail</name>
    <dbReference type="NCBI Taxonomy" id="400727"/>
    <lineage>
        <taxon>Eukaryota</taxon>
        <taxon>Metazoa</taxon>
        <taxon>Spiralia</taxon>
        <taxon>Lophotrochozoa</taxon>
        <taxon>Mollusca</taxon>
        <taxon>Gastropoda</taxon>
        <taxon>Caenogastropoda</taxon>
        <taxon>Architaenioglossa</taxon>
        <taxon>Ampullarioidea</taxon>
        <taxon>Ampullariidae</taxon>
        <taxon>Pomacea</taxon>
    </lineage>
</organism>
<keyword evidence="4" id="KW-1185">Reference proteome</keyword>
<evidence type="ECO:0000313" key="3">
    <source>
        <dbReference type="EMBL" id="PVD28206.1"/>
    </source>
</evidence>
<feature type="compositionally biased region" description="Basic and acidic residues" evidence="2">
    <location>
        <begin position="538"/>
        <end position="550"/>
    </location>
</feature>
<dbReference type="NCBIfam" id="TIGR01571">
    <property type="entry name" value="A_thal_Cys_rich"/>
    <property type="match status" value="1"/>
</dbReference>
<evidence type="ECO:0000256" key="2">
    <source>
        <dbReference type="SAM" id="MobiDB-lite"/>
    </source>
</evidence>
<comment type="caution">
    <text evidence="3">The sequence shown here is derived from an EMBL/GenBank/DDBJ whole genome shotgun (WGS) entry which is preliminary data.</text>
</comment>
<dbReference type="PANTHER" id="PTHR15907">
    <property type="entry name" value="DUF614 FAMILY PROTEIN-RELATED"/>
    <property type="match status" value="1"/>
</dbReference>
<name>A0A2T7P469_POMCA</name>
<dbReference type="EMBL" id="PZQS01000006">
    <property type="protein sequence ID" value="PVD28206.1"/>
    <property type="molecule type" value="Genomic_DNA"/>
</dbReference>
<proteinExistence type="inferred from homology"/>
<gene>
    <name evidence="3" type="ORF">C0Q70_10793</name>
</gene>
<accession>A0A2T7P469</accession>